<dbReference type="InterPro" id="IPR038588">
    <property type="entry name" value="XS_domain_sf"/>
</dbReference>
<evidence type="ECO:0000256" key="1">
    <source>
        <dbReference type="ARBA" id="ARBA00023054"/>
    </source>
</evidence>
<organism evidence="8 9">
    <name type="scientific">Artemisia annua</name>
    <name type="common">Sweet wormwood</name>
    <dbReference type="NCBI Taxonomy" id="35608"/>
    <lineage>
        <taxon>Eukaryota</taxon>
        <taxon>Viridiplantae</taxon>
        <taxon>Streptophyta</taxon>
        <taxon>Embryophyta</taxon>
        <taxon>Tracheophyta</taxon>
        <taxon>Spermatophyta</taxon>
        <taxon>Magnoliopsida</taxon>
        <taxon>eudicotyledons</taxon>
        <taxon>Gunneridae</taxon>
        <taxon>Pentapetalae</taxon>
        <taxon>asterids</taxon>
        <taxon>campanulids</taxon>
        <taxon>Asterales</taxon>
        <taxon>Asteraceae</taxon>
        <taxon>Asteroideae</taxon>
        <taxon>Anthemideae</taxon>
        <taxon>Artemisiinae</taxon>
        <taxon>Artemisia</taxon>
    </lineage>
</organism>
<name>A0A2U1LJR9_ARTAN</name>
<evidence type="ECO:0000256" key="3">
    <source>
        <dbReference type="SAM" id="Coils"/>
    </source>
</evidence>
<dbReference type="OrthoDB" id="1892195at2759"/>
<feature type="domain" description="Zinc finger-XS" evidence="7">
    <location>
        <begin position="47"/>
        <end position="90"/>
    </location>
</feature>
<protein>
    <submittedName>
        <fullName evidence="8">Domain XH</fullName>
    </submittedName>
</protein>
<dbReference type="PANTHER" id="PTHR21596">
    <property type="entry name" value="RIBONUCLEASE P SUBUNIT P38"/>
    <property type="match status" value="1"/>
</dbReference>
<sequence length="645" mass="75209">MDDYMDHSSGEDSDGNDSEVEEFAEKSYMELKGGKKRVKLSDQTFTCPYCTNKKKRDYKYKELLQHATMVGKSDSQKRKVKDKADHLALVKYLEKDITEASSSLQAKDDTGVDADADVEDPTKHDGDEMFVWPWKGIVVNLPIEFKDGRYVGKSGSNMRDILTMRGFNPTRVVPLWNFRGHSGTAVVEFSKDWAGFKNAMSFEKAYEADHHGKRDWKVYNNKDEIYGWVARSEEYNALNIIGEHLRKIGDLRTISDLMAEEDRKADKLKSNLTNVIEGKKRQEEEMENRFAETESSLSKLIAENDKLNQHYNDEIKKIESGARDHFQKIFNDHEKVKLQLEEQKRELELRGQELEQREVVNEHEQKKLFEELEQNAAKNSLLQRATDEQKKADESVMKLADDQKREKEELHKKIIALETQLDAKHSVDLEIERLNGQLNVMKHIKGDPEVLKQVEKIQKELREKEEEKEDMESLNQTLVVQERKSNDELQDARKELIEGMKELPKNPHLGVKRMGELENKPFYDAMKRKYNESEAEDRASELCSLWEEFLRDPNWHPFKVITTNGQSERVIDENDERLKGLKKDHGEDVYRAVATALKEINDYNPSGSYVTSELWNFSEGRKATLQEGVTYLLKMWDTQKRRRVM</sequence>
<feature type="domain" description="Factor of DNA methylation 1-5/IDN2" evidence="6">
    <location>
        <begin position="512"/>
        <end position="642"/>
    </location>
</feature>
<evidence type="ECO:0000259" key="7">
    <source>
        <dbReference type="Pfam" id="PF03470"/>
    </source>
</evidence>
<feature type="coiled-coil region" evidence="3">
    <location>
        <begin position="451"/>
        <end position="484"/>
    </location>
</feature>
<evidence type="ECO:0000259" key="6">
    <source>
        <dbReference type="Pfam" id="PF03469"/>
    </source>
</evidence>
<evidence type="ECO:0000313" key="9">
    <source>
        <dbReference type="Proteomes" id="UP000245207"/>
    </source>
</evidence>
<proteinExistence type="predicted"/>
<keyword evidence="9" id="KW-1185">Reference proteome</keyword>
<comment type="caution">
    <text evidence="8">The sequence shown here is derived from an EMBL/GenBank/DDBJ whole genome shotgun (WGS) entry which is preliminary data.</text>
</comment>
<keyword evidence="2" id="KW-0943">RNA-mediated gene silencing</keyword>
<feature type="compositionally biased region" description="Acidic residues" evidence="4">
    <location>
        <begin position="11"/>
        <end position="22"/>
    </location>
</feature>
<dbReference type="Gene3D" id="3.30.70.2890">
    <property type="entry name" value="XS domain"/>
    <property type="match status" value="1"/>
</dbReference>
<accession>A0A2U1LJR9</accession>
<feature type="coiled-coil region" evidence="3">
    <location>
        <begin position="265"/>
        <end position="357"/>
    </location>
</feature>
<gene>
    <name evidence="8" type="ORF">CTI12_AA488270</name>
</gene>
<evidence type="ECO:0000256" key="4">
    <source>
        <dbReference type="SAM" id="MobiDB-lite"/>
    </source>
</evidence>
<evidence type="ECO:0000313" key="8">
    <source>
        <dbReference type="EMBL" id="PWA49236.1"/>
    </source>
</evidence>
<feature type="domain" description="XS" evidence="5">
    <location>
        <begin position="127"/>
        <end position="236"/>
    </location>
</feature>
<dbReference type="Pfam" id="PF03469">
    <property type="entry name" value="XH"/>
    <property type="match status" value="1"/>
</dbReference>
<feature type="compositionally biased region" description="Basic and acidic residues" evidence="4">
    <location>
        <begin position="1"/>
        <end position="10"/>
    </location>
</feature>
<dbReference type="InterPro" id="IPR005381">
    <property type="entry name" value="Znf-XS_domain"/>
</dbReference>
<dbReference type="Proteomes" id="UP000245207">
    <property type="component" value="Unassembled WGS sequence"/>
</dbReference>
<keyword evidence="1 3" id="KW-0175">Coiled coil</keyword>
<dbReference type="Pfam" id="PF03470">
    <property type="entry name" value="zf-XS"/>
    <property type="match status" value="1"/>
</dbReference>
<dbReference type="InterPro" id="IPR005380">
    <property type="entry name" value="XS_domain"/>
</dbReference>
<dbReference type="CDD" id="cd12266">
    <property type="entry name" value="RRM_like_XS"/>
    <property type="match status" value="1"/>
</dbReference>
<dbReference type="InterPro" id="IPR045177">
    <property type="entry name" value="FDM1-5/IDN2"/>
</dbReference>
<dbReference type="PANTHER" id="PTHR21596:SF65">
    <property type="entry name" value="PROTEIN INVOLVED IN DE NOVO 2-RELATED"/>
    <property type="match status" value="1"/>
</dbReference>
<dbReference type="EMBL" id="PKPP01009022">
    <property type="protein sequence ID" value="PWA49236.1"/>
    <property type="molecule type" value="Genomic_DNA"/>
</dbReference>
<reference evidence="8 9" key="1">
    <citation type="journal article" date="2018" name="Mol. Plant">
        <title>The genome of Artemisia annua provides insight into the evolution of Asteraceae family and artemisinin biosynthesis.</title>
        <authorList>
            <person name="Shen Q."/>
            <person name="Zhang L."/>
            <person name="Liao Z."/>
            <person name="Wang S."/>
            <person name="Yan T."/>
            <person name="Shi P."/>
            <person name="Liu M."/>
            <person name="Fu X."/>
            <person name="Pan Q."/>
            <person name="Wang Y."/>
            <person name="Lv Z."/>
            <person name="Lu X."/>
            <person name="Zhang F."/>
            <person name="Jiang W."/>
            <person name="Ma Y."/>
            <person name="Chen M."/>
            <person name="Hao X."/>
            <person name="Li L."/>
            <person name="Tang Y."/>
            <person name="Lv G."/>
            <person name="Zhou Y."/>
            <person name="Sun X."/>
            <person name="Brodelius P.E."/>
            <person name="Rose J.K.C."/>
            <person name="Tang K."/>
        </authorList>
    </citation>
    <scope>NUCLEOTIDE SEQUENCE [LARGE SCALE GENOMIC DNA]</scope>
    <source>
        <strain evidence="9">cv. Huhao1</strain>
        <tissue evidence="8">Leaf</tissue>
    </source>
</reference>
<dbReference type="STRING" id="35608.A0A2U1LJR9"/>
<dbReference type="Pfam" id="PF03468">
    <property type="entry name" value="XS"/>
    <property type="match status" value="1"/>
</dbReference>
<evidence type="ECO:0000256" key="2">
    <source>
        <dbReference type="ARBA" id="ARBA00023158"/>
    </source>
</evidence>
<dbReference type="GO" id="GO:0080188">
    <property type="term" value="P:gene silencing by siRNA-directed DNA methylation"/>
    <property type="evidence" value="ECO:0007669"/>
    <property type="project" value="InterPro"/>
</dbReference>
<feature type="region of interest" description="Disordered" evidence="4">
    <location>
        <begin position="103"/>
        <end position="122"/>
    </location>
</feature>
<evidence type="ECO:0000259" key="5">
    <source>
        <dbReference type="Pfam" id="PF03468"/>
    </source>
</evidence>
<feature type="region of interest" description="Disordered" evidence="4">
    <location>
        <begin position="1"/>
        <end position="23"/>
    </location>
</feature>
<dbReference type="InterPro" id="IPR005379">
    <property type="entry name" value="FDM1-5/IDN2_XH"/>
</dbReference>
<dbReference type="AlphaFoldDB" id="A0A2U1LJR9"/>